<proteinExistence type="predicted"/>
<reference evidence="2 3" key="1">
    <citation type="submission" date="2021-03" db="EMBL/GenBank/DDBJ databases">
        <title>Sequencing the genomes of 1000 actinobacteria strains.</title>
        <authorList>
            <person name="Klenk H.-P."/>
        </authorList>
    </citation>
    <scope>NUCLEOTIDE SEQUENCE [LARGE SCALE GENOMIC DNA]</scope>
    <source>
        <strain evidence="2 3">DSM 14566</strain>
    </source>
</reference>
<dbReference type="Proteomes" id="UP001519290">
    <property type="component" value="Unassembled WGS sequence"/>
</dbReference>
<keyword evidence="1" id="KW-0812">Transmembrane</keyword>
<comment type="caution">
    <text evidence="2">The sequence shown here is derived from an EMBL/GenBank/DDBJ whole genome shotgun (WGS) entry which is preliminary data.</text>
</comment>
<protein>
    <submittedName>
        <fullName evidence="2">ABC-type uncharacterized transport system permease subunit</fullName>
    </submittedName>
</protein>
<keyword evidence="1" id="KW-1133">Transmembrane helix</keyword>
<feature type="transmembrane region" description="Helical" evidence="1">
    <location>
        <begin position="38"/>
        <end position="60"/>
    </location>
</feature>
<dbReference type="RefSeq" id="WP_209900917.1">
    <property type="nucleotide sequence ID" value="NZ_BAAAJW010000002.1"/>
</dbReference>
<gene>
    <name evidence="2" type="ORF">JOF43_001575</name>
</gene>
<keyword evidence="1" id="KW-0472">Membrane</keyword>
<evidence type="ECO:0000313" key="2">
    <source>
        <dbReference type="EMBL" id="MBP2381618.1"/>
    </source>
</evidence>
<organism evidence="2 3">
    <name type="scientific">Brachybacterium sacelli</name>
    <dbReference type="NCBI Taxonomy" id="173364"/>
    <lineage>
        <taxon>Bacteria</taxon>
        <taxon>Bacillati</taxon>
        <taxon>Actinomycetota</taxon>
        <taxon>Actinomycetes</taxon>
        <taxon>Micrococcales</taxon>
        <taxon>Dermabacteraceae</taxon>
        <taxon>Brachybacterium</taxon>
    </lineage>
</organism>
<keyword evidence="3" id="KW-1185">Reference proteome</keyword>
<accession>A0ABS4WZQ5</accession>
<evidence type="ECO:0000256" key="1">
    <source>
        <dbReference type="SAM" id="Phobius"/>
    </source>
</evidence>
<name>A0ABS4WZQ5_9MICO</name>
<dbReference type="EMBL" id="JAGIOD010000001">
    <property type="protein sequence ID" value="MBP2381618.1"/>
    <property type="molecule type" value="Genomic_DNA"/>
</dbReference>
<evidence type="ECO:0000313" key="3">
    <source>
        <dbReference type="Proteomes" id="UP001519290"/>
    </source>
</evidence>
<sequence length="78" mass="7923">MRHLGMALLGLLGGLLVGIVLQDVLAPLLVRGGEVSALGLAVLPLLLPLSALVGAALAVVPSLRRARRRRSSPPGASD</sequence>